<gene>
    <name evidence="1" type="ORF">DK389_21580</name>
</gene>
<dbReference type="Proteomes" id="UP000245926">
    <property type="component" value="Chromosome"/>
</dbReference>
<dbReference type="OrthoDB" id="7595282at2"/>
<evidence type="ECO:0000313" key="1">
    <source>
        <dbReference type="EMBL" id="AWN42621.1"/>
    </source>
</evidence>
<evidence type="ECO:0000313" key="2">
    <source>
        <dbReference type="Proteomes" id="UP000245926"/>
    </source>
</evidence>
<keyword evidence="2" id="KW-1185">Reference proteome</keyword>
<protein>
    <submittedName>
        <fullName evidence="1">Uncharacterized protein</fullName>
    </submittedName>
</protein>
<dbReference type="EMBL" id="CP029550">
    <property type="protein sequence ID" value="AWN42621.1"/>
    <property type="molecule type" value="Genomic_DNA"/>
</dbReference>
<dbReference type="KEGG" id="mets:DK389_21580"/>
<name>A0A2U8WAL0_9HYPH</name>
<proteinExistence type="predicted"/>
<accession>A0A2U8WAL0</accession>
<dbReference type="AlphaFoldDB" id="A0A2U8WAL0"/>
<organism evidence="1 2">
    <name type="scientific">Methylobacterium durans</name>
    <dbReference type="NCBI Taxonomy" id="2202825"/>
    <lineage>
        <taxon>Bacteria</taxon>
        <taxon>Pseudomonadati</taxon>
        <taxon>Pseudomonadota</taxon>
        <taxon>Alphaproteobacteria</taxon>
        <taxon>Hyphomicrobiales</taxon>
        <taxon>Methylobacteriaceae</taxon>
        <taxon>Methylobacterium</taxon>
    </lineage>
</organism>
<sequence>MRRVPLGLRVPEMTDEPAHGAMMRLAARHRRSGDTAGFAADCGLAFRAILRGGSAGEVACLAGFDPLALGLRSPLIDAARRTVELNGEFIALGDWSVTSRRWCPHCLADDARLALDRGLPPERLAHHRYWWDVRSVSGCVAHGVPLARSCRACGRNPGWAGPVDRCRCGASLSSAPELGGRPPGPADRYLTERLLGSRAQACLVDPLTYQEAVRALERLGIAAQGRWSSRKPRPSASEASAYRNAGMELIADWQNGLRQALDRILADGRSRGGRPGLIGSYGWVYELWIGGLPDNGFGRMLKRALREHAVANGVISGRERALGWAPGTPLVDLTAATSSLGMGHRRARGLLLRHGMLSGGIRRSVAFPIDGARLTHLRETLGRTTDAKGLRMILGVGKAQAGRIVDTGLIASAGIGTGGAEPEGRFEVAAAERFLRTLVVGAPIRRSTPSGSAMLASACRSVGVPIEVACAGLQAGTLRATGVSPGRLSLATVMVRPADLRRLRKGDGLTVEEAAGQLGIHHEAARSLRRIGLLGQGRAGPRSLRRCDVDAFARRYMPASEAARLLGTSPRRASRIMAERGVAIAAGPPTCRQIFYLREDAQRRVQPGRTS</sequence>
<reference evidence="2" key="1">
    <citation type="submission" date="2018-05" db="EMBL/GenBank/DDBJ databases">
        <title>Complete Genome Sequence of Methylobacterium sp. 17SD2-17.</title>
        <authorList>
            <person name="Srinivasan S."/>
        </authorList>
    </citation>
    <scope>NUCLEOTIDE SEQUENCE [LARGE SCALE GENOMIC DNA]</scope>
    <source>
        <strain evidence="2">17SD2-17</strain>
    </source>
</reference>